<dbReference type="Pfam" id="PF05592">
    <property type="entry name" value="Bac_rhamnosid"/>
    <property type="match status" value="1"/>
</dbReference>
<dbReference type="Pfam" id="PF08531">
    <property type="entry name" value="Bac_rhamnosid_N"/>
    <property type="match status" value="1"/>
</dbReference>
<reference evidence="8" key="2">
    <citation type="submission" date="2020-09" db="EMBL/GenBank/DDBJ databases">
        <authorList>
            <person name="Sun Q."/>
            <person name="Zhou Y."/>
        </authorList>
    </citation>
    <scope>NUCLEOTIDE SEQUENCE</scope>
    <source>
        <strain evidence="8">CGMCC 4.7306</strain>
    </source>
</reference>
<proteinExistence type="predicted"/>
<dbReference type="Pfam" id="PF17389">
    <property type="entry name" value="Bac_rhamnosid6H"/>
    <property type="match status" value="1"/>
</dbReference>
<gene>
    <name evidence="8" type="ORF">GCM10011575_14660</name>
</gene>
<evidence type="ECO:0000259" key="7">
    <source>
        <dbReference type="Pfam" id="PF17390"/>
    </source>
</evidence>
<dbReference type="EC" id="3.2.1.40" evidence="2"/>
<protein>
    <recommendedName>
        <fullName evidence="2">alpha-L-rhamnosidase</fullName>
        <ecNumber evidence="2">3.2.1.40</ecNumber>
    </recommendedName>
</protein>
<comment type="caution">
    <text evidence="8">The sequence shown here is derived from an EMBL/GenBank/DDBJ whole genome shotgun (WGS) entry which is preliminary data.</text>
</comment>
<dbReference type="InterPro" id="IPR016007">
    <property type="entry name" value="Alpha_rhamnosid"/>
</dbReference>
<dbReference type="SUPFAM" id="SSF49265">
    <property type="entry name" value="Fibronectin type III"/>
    <property type="match status" value="1"/>
</dbReference>
<dbReference type="InterPro" id="IPR035396">
    <property type="entry name" value="Bac_rhamnosid6H"/>
</dbReference>
<dbReference type="Gene3D" id="1.50.10.10">
    <property type="match status" value="1"/>
</dbReference>
<keyword evidence="3" id="KW-0378">Hydrolase</keyword>
<dbReference type="InterPro" id="IPR008928">
    <property type="entry name" value="6-hairpin_glycosidase_sf"/>
</dbReference>
<evidence type="ECO:0000259" key="5">
    <source>
        <dbReference type="Pfam" id="PF08531"/>
    </source>
</evidence>
<dbReference type="GO" id="GO:0005975">
    <property type="term" value="P:carbohydrate metabolic process"/>
    <property type="evidence" value="ECO:0007669"/>
    <property type="project" value="InterPro"/>
</dbReference>
<dbReference type="SUPFAM" id="SSF48208">
    <property type="entry name" value="Six-hairpin glycosidases"/>
    <property type="match status" value="1"/>
</dbReference>
<dbReference type="GO" id="GO:0030596">
    <property type="term" value="F:alpha-L-rhamnosidase activity"/>
    <property type="evidence" value="ECO:0007669"/>
    <property type="project" value="UniProtKB-EC"/>
</dbReference>
<sequence>MISSGDEPARPYGLMADLQHEPVGVDTVAPRLSWIVPAVGDGMQRMYRIQVAGSPTSFDRPVWDSGPVDSPASVAVGYRGPQLRPSTPYWWRVAVETSEPGDWSEPARFVTRISDWGGEPIWGPETDSPWVLLRTEFDLPDRTVLAAYVEAAGLSPEGGPTERGIEGGRQYVYKLWANGSVVGRGSVRASDDRARYQTHDVTRIVRPGRNALAALCWAEHGRQFVARLVVVFADGDRIEVPTTVVWRTLGGSRLLPGSEDIGGGWYRAPQEDWDLRHEPVGWTQPGFDDHDWTPAVAAATLPAPAPAITSIEQQVHAPVRAERQAPGRWFVDLGRELVGGIRLDVSGRAGDRVIIRLGEELEHGRVRFRLRTGNVYSDTWTLRDGPQSVEHWGFRAFRYVELECDPDLDLSQAVSPVVLRAPYVGGGSFRSSDPDLDRVWELCRCTIEATSLDLYLDTPARERGPYEGDAYVNQLSQYAVERSYALARYSGEYLTRRPTWPAEYHLMPVLIGWQDYLTTGDDRQLRSDFELWESLDYDRFLGDDGLLHKPPIASGWDAELVDWPPVFRDDYEFTEVNTALNAFQCAAHAALTDIAMVIDRPQDADRYRDLAARMRAAITARLLDDVAYRDGLGSGHHAQHATAIPVALGIAPVDRLPGLGAWLAGGGVRVSIYAVQFLLDALFRAGFVNEAARILTATGPSSWLHVIDDLGATLAPEAWDPELKPNMTFSHAWGSAPVNVVARWILGVRPEAPGAARIVVEPRPGPLATMSGTVPTIRGPVEVELDRAAGTLAIMVPTNTRARIVLHKSELGLAGPLTVTSAGHPIASIGSGDLVEVPDVGPGEVVVASA</sequence>
<reference evidence="8" key="1">
    <citation type="journal article" date="2014" name="Int. J. Syst. Evol. Microbiol.">
        <title>Complete genome sequence of Corynebacterium casei LMG S-19264T (=DSM 44701T), isolated from a smear-ripened cheese.</title>
        <authorList>
            <consortium name="US DOE Joint Genome Institute (JGI-PGF)"/>
            <person name="Walter F."/>
            <person name="Albersmeier A."/>
            <person name="Kalinowski J."/>
            <person name="Ruckert C."/>
        </authorList>
    </citation>
    <scope>NUCLEOTIDE SEQUENCE</scope>
    <source>
        <strain evidence="8">CGMCC 4.7306</strain>
    </source>
</reference>
<dbReference type="PANTHER" id="PTHR33307:SF6">
    <property type="entry name" value="ALPHA-RHAMNOSIDASE (EUROFUNG)-RELATED"/>
    <property type="match status" value="1"/>
</dbReference>
<evidence type="ECO:0000256" key="3">
    <source>
        <dbReference type="ARBA" id="ARBA00022801"/>
    </source>
</evidence>
<dbReference type="Pfam" id="PF17390">
    <property type="entry name" value="Bac_rhamnosid_C"/>
    <property type="match status" value="1"/>
</dbReference>
<dbReference type="Pfam" id="PF25788">
    <property type="entry name" value="Ig_Rha78A_N"/>
    <property type="match status" value="1"/>
</dbReference>
<dbReference type="InterPro" id="IPR008902">
    <property type="entry name" value="Rhamnosid_concanavalin"/>
</dbReference>
<dbReference type="Gene3D" id="2.60.40.10">
    <property type="entry name" value="Immunoglobulins"/>
    <property type="match status" value="1"/>
</dbReference>
<name>A0A917S4J9_9ACTN</name>
<dbReference type="Proteomes" id="UP000613840">
    <property type="component" value="Unassembled WGS sequence"/>
</dbReference>
<feature type="domain" description="Alpha-L-rhamnosidase concanavalin-like" evidence="4">
    <location>
        <begin position="324"/>
        <end position="407"/>
    </location>
</feature>
<dbReference type="Gene3D" id="2.60.120.260">
    <property type="entry name" value="Galactose-binding domain-like"/>
    <property type="match status" value="2"/>
</dbReference>
<feature type="domain" description="Alpha-L-rhamnosidase six-hairpin glycosidase" evidence="6">
    <location>
        <begin position="427"/>
        <end position="739"/>
    </location>
</feature>
<evidence type="ECO:0000259" key="4">
    <source>
        <dbReference type="Pfam" id="PF05592"/>
    </source>
</evidence>
<evidence type="ECO:0000313" key="9">
    <source>
        <dbReference type="Proteomes" id="UP000613840"/>
    </source>
</evidence>
<dbReference type="PANTHER" id="PTHR33307">
    <property type="entry name" value="ALPHA-RHAMNOSIDASE (EUROFUNG)"/>
    <property type="match status" value="1"/>
</dbReference>
<dbReference type="InterPro" id="IPR036116">
    <property type="entry name" value="FN3_sf"/>
</dbReference>
<organism evidence="8 9">
    <name type="scientific">Microlunatus endophyticus</name>
    <dbReference type="NCBI Taxonomy" id="1716077"/>
    <lineage>
        <taxon>Bacteria</taxon>
        <taxon>Bacillati</taxon>
        <taxon>Actinomycetota</taxon>
        <taxon>Actinomycetes</taxon>
        <taxon>Propionibacteriales</taxon>
        <taxon>Propionibacteriaceae</taxon>
        <taxon>Microlunatus</taxon>
    </lineage>
</organism>
<keyword evidence="9" id="KW-1185">Reference proteome</keyword>
<dbReference type="EMBL" id="BMMZ01000003">
    <property type="protein sequence ID" value="GGL57389.1"/>
    <property type="molecule type" value="Genomic_DNA"/>
</dbReference>
<accession>A0A917S4J9</accession>
<evidence type="ECO:0000256" key="2">
    <source>
        <dbReference type="ARBA" id="ARBA00012652"/>
    </source>
</evidence>
<evidence type="ECO:0000313" key="8">
    <source>
        <dbReference type="EMBL" id="GGL57389.1"/>
    </source>
</evidence>
<dbReference type="RefSeq" id="WP_188894547.1">
    <property type="nucleotide sequence ID" value="NZ_BMMZ01000003.1"/>
</dbReference>
<dbReference type="InterPro" id="IPR035398">
    <property type="entry name" value="Bac_rhamnosid_C"/>
</dbReference>
<dbReference type="InterPro" id="IPR013783">
    <property type="entry name" value="Ig-like_fold"/>
</dbReference>
<evidence type="ECO:0000259" key="6">
    <source>
        <dbReference type="Pfam" id="PF17389"/>
    </source>
</evidence>
<dbReference type="Gene3D" id="2.60.420.10">
    <property type="entry name" value="Maltose phosphorylase, domain 3"/>
    <property type="match status" value="1"/>
</dbReference>
<dbReference type="InterPro" id="IPR012341">
    <property type="entry name" value="6hp_glycosidase-like_sf"/>
</dbReference>
<comment type="catalytic activity">
    <reaction evidence="1">
        <text>Hydrolysis of terminal non-reducing alpha-L-rhamnose residues in alpha-L-rhamnosides.</text>
        <dbReference type="EC" id="3.2.1.40"/>
    </reaction>
</comment>
<evidence type="ECO:0000256" key="1">
    <source>
        <dbReference type="ARBA" id="ARBA00001445"/>
    </source>
</evidence>
<feature type="domain" description="Alpha-L-rhamnosidase C-terminal" evidence="7">
    <location>
        <begin position="747"/>
        <end position="810"/>
    </location>
</feature>
<dbReference type="AlphaFoldDB" id="A0A917S4J9"/>
<dbReference type="InterPro" id="IPR013737">
    <property type="entry name" value="Bac_rhamnosid_N"/>
</dbReference>
<feature type="domain" description="Bacterial alpha-L-rhamnosidase N-terminal" evidence="5">
    <location>
        <begin position="222"/>
        <end position="319"/>
    </location>
</feature>